<dbReference type="PANTHER" id="PTHR33337">
    <property type="entry name" value="GFA DOMAIN-CONTAINING PROTEIN"/>
    <property type="match status" value="1"/>
</dbReference>
<comment type="caution">
    <text evidence="6">The sequence shown here is derived from an EMBL/GenBank/DDBJ whole genome shotgun (WGS) entry which is preliminary data.</text>
</comment>
<evidence type="ECO:0000256" key="1">
    <source>
        <dbReference type="ARBA" id="ARBA00005495"/>
    </source>
</evidence>
<evidence type="ECO:0000256" key="2">
    <source>
        <dbReference type="ARBA" id="ARBA00022723"/>
    </source>
</evidence>
<evidence type="ECO:0000256" key="4">
    <source>
        <dbReference type="ARBA" id="ARBA00023239"/>
    </source>
</evidence>
<dbReference type="PANTHER" id="PTHR33337:SF40">
    <property type="entry name" value="CENP-V_GFA DOMAIN-CONTAINING PROTEIN-RELATED"/>
    <property type="match status" value="1"/>
</dbReference>
<dbReference type="AlphaFoldDB" id="A0AAD6DHL3"/>
<evidence type="ECO:0000259" key="5">
    <source>
        <dbReference type="PROSITE" id="PS51891"/>
    </source>
</evidence>
<dbReference type="EMBL" id="JAQJAC010000006">
    <property type="protein sequence ID" value="KAJ5581101.1"/>
    <property type="molecule type" value="Genomic_DNA"/>
</dbReference>
<dbReference type="InterPro" id="IPR006913">
    <property type="entry name" value="CENP-V/GFA"/>
</dbReference>
<reference evidence="6 7" key="1">
    <citation type="journal article" date="2023" name="IMA Fungus">
        <title>Comparative genomic study of the Penicillium genus elucidates a diverse pangenome and 15 lateral gene transfer events.</title>
        <authorList>
            <person name="Petersen C."/>
            <person name="Sorensen T."/>
            <person name="Nielsen M.R."/>
            <person name="Sondergaard T.E."/>
            <person name="Sorensen J.L."/>
            <person name="Fitzpatrick D.A."/>
            <person name="Frisvad J.C."/>
            <person name="Nielsen K.L."/>
        </authorList>
    </citation>
    <scope>NUCLEOTIDE SEQUENCE [LARGE SCALE GENOMIC DNA]</scope>
    <source>
        <strain evidence="6 7">IBT 29057</strain>
    </source>
</reference>
<evidence type="ECO:0000313" key="7">
    <source>
        <dbReference type="Proteomes" id="UP001216150"/>
    </source>
</evidence>
<dbReference type="SUPFAM" id="SSF51316">
    <property type="entry name" value="Mss4-like"/>
    <property type="match status" value="1"/>
</dbReference>
<dbReference type="Pfam" id="PF04828">
    <property type="entry name" value="GFA"/>
    <property type="match status" value="1"/>
</dbReference>
<dbReference type="PROSITE" id="PS51891">
    <property type="entry name" value="CENP_V_GFA"/>
    <property type="match status" value="1"/>
</dbReference>
<name>A0AAD6DHL3_9EURO</name>
<dbReference type="Proteomes" id="UP001216150">
    <property type="component" value="Unassembled WGS sequence"/>
</dbReference>
<proteinExistence type="inferred from homology"/>
<sequence length="122" mass="13161">MSYRGSCNCASISIALPEQPSNSIVCHCDNCRKGGGAFSVNYFIPEDDMTVEDASKTLKIYEDPNTASGNVIQRHFCSNCGSAVFTRTPKAPGKVFLKATLFPTVAPKGGEVFAEKQLHLLL</sequence>
<comment type="similarity">
    <text evidence="1">Belongs to the Gfa family.</text>
</comment>
<dbReference type="GO" id="GO:0046872">
    <property type="term" value="F:metal ion binding"/>
    <property type="evidence" value="ECO:0007669"/>
    <property type="project" value="UniProtKB-KW"/>
</dbReference>
<dbReference type="InterPro" id="IPR011057">
    <property type="entry name" value="Mss4-like_sf"/>
</dbReference>
<organism evidence="6 7">
    <name type="scientific">Penicillium hetheringtonii</name>
    <dbReference type="NCBI Taxonomy" id="911720"/>
    <lineage>
        <taxon>Eukaryota</taxon>
        <taxon>Fungi</taxon>
        <taxon>Dikarya</taxon>
        <taxon>Ascomycota</taxon>
        <taxon>Pezizomycotina</taxon>
        <taxon>Eurotiomycetes</taxon>
        <taxon>Eurotiomycetidae</taxon>
        <taxon>Eurotiales</taxon>
        <taxon>Aspergillaceae</taxon>
        <taxon>Penicillium</taxon>
    </lineage>
</organism>
<keyword evidence="7" id="KW-1185">Reference proteome</keyword>
<keyword evidence="2" id="KW-0479">Metal-binding</keyword>
<gene>
    <name evidence="6" type="ORF">N7450_007402</name>
</gene>
<keyword evidence="4" id="KW-0456">Lyase</keyword>
<protein>
    <recommendedName>
        <fullName evidence="5">CENP-V/GFA domain-containing protein</fullName>
    </recommendedName>
</protein>
<accession>A0AAD6DHL3</accession>
<feature type="domain" description="CENP-V/GFA" evidence="5">
    <location>
        <begin position="3"/>
        <end position="114"/>
    </location>
</feature>
<keyword evidence="3" id="KW-0862">Zinc</keyword>
<evidence type="ECO:0000256" key="3">
    <source>
        <dbReference type="ARBA" id="ARBA00022833"/>
    </source>
</evidence>
<dbReference type="GO" id="GO:0016846">
    <property type="term" value="F:carbon-sulfur lyase activity"/>
    <property type="evidence" value="ECO:0007669"/>
    <property type="project" value="InterPro"/>
</dbReference>
<evidence type="ECO:0000313" key="6">
    <source>
        <dbReference type="EMBL" id="KAJ5581101.1"/>
    </source>
</evidence>
<dbReference type="Gene3D" id="3.90.1590.10">
    <property type="entry name" value="glutathione-dependent formaldehyde- activating enzyme (gfa)"/>
    <property type="match status" value="1"/>
</dbReference>